<sequence length="1230" mass="137474">MPKLKIRKVKNRSSTSATVRTMTTVERSVVRDDIPCYSGLCKKCKSLGHSSSVLSGKKKPCYCIPTYLFIERQTPFLSFPTSTDVIFLSSLLDRDLKETKPTLYRKMTENIKNTSKRCVVFPDLNCSKVVENEMIIKSVFPDNLSTVPIMVGKRRESEEVITPDKCGSSQDNSNNSPSRYRDIFLPVCRSLCAVAWFYSYHIAQPLSLVILCENEEEETVVNEVLATIPPLSGPETSLHPDVDIIAINIHDSKALVQLDGIYPQFSSASIASIVPPEVPKGSRLRRRRKVKSSKSKKADEEGEVSEYEYEEEFISHGNVEEHDERTGFFPYIMPQLSESLVKSSSSPDGAFSSKCLKGLYKTDQYSFSLGEAVCGTAGVRVSICGRVCRNRALEGDTVVIEILDIIGAISSHTGKSRQDVTFSDCHEYVGKCVNFERSRNVNYDNYYSLLSVVAYEDVSMAIKERNRPNGETLKLYGRVLGVISRQERHLCGSFLLPFPKIPVINPSTLDSTDESTETGSSLKAVSRRLTFSPVSRSYPRVTVFSSSPGLVAGKRCVTSIDDWPVTSMNPQGHLVSVIGFIGDPVVESEVLMREEGVRSFPLNTPNFLRWLPEMPWKVSSEEEARRLDLRSARIVCSVDPPGCQDIDDALHCKSMSLSECEAALDERGGEWSENIPKWTARKDVLQDKTKVETDKEEEEEESTFEFDEEIDTTAEFLKKVGYTDGDIVEIGVHIADVTHFVPPHSDVDIEAQKRSTTVYLVEKRVDMLPSLLTTDLCSLRGGVDRYAFSVIWLMNKHNGSILHTTWCKTIIRSAAALSYGVADSMIKDLSNNEPITLGLRGLMNMSRILRKQRMENGALSLSSPAVKFELHPETKLPLSSKPYPKHDTNSLIEEFMLLGNVSVAEKLRKEFPTHALLRRHPPPKETHMKRTVGLMQKIGITINPANNKTLSGSLDAVKDAKIAIPSISSDVERPLSIDECVRTLVTRCMSLAVYFASGTLTEDAHFHYGLCCPLYTHFTSPIRRYADIIVHRLLALAIGNQETYKGRFVCDVCEGDLPEEISNTQKQQKIADNMNDRTFAASQCERGSVTVNTVLMHMLRFPDMTSVAEGVIVRVDKRFIVALIPKFGIEARIKLDGKQAHGKGSSTEIVEEIEGVCVSWNNLKGEKTTVHLFDPVKVKTCYDYTKPYDFCLMFALVSPSPPLCAPIIEPPPKSLQLPVWIVQKKEGEKE</sequence>
<evidence type="ECO:0000256" key="1">
    <source>
        <dbReference type="ARBA" id="ARBA00004123"/>
    </source>
</evidence>
<dbReference type="InterPro" id="IPR041505">
    <property type="entry name" value="Dis3_CSD2"/>
</dbReference>
<evidence type="ECO:0000313" key="9">
    <source>
        <dbReference type="Proteomes" id="UP001057375"/>
    </source>
</evidence>
<comment type="subcellular location">
    <subcellularLocation>
        <location evidence="1">Nucleus</location>
    </subcellularLocation>
</comment>
<dbReference type="PANTHER" id="PTHR23355">
    <property type="entry name" value="RIBONUCLEASE"/>
    <property type="match status" value="1"/>
</dbReference>
<comment type="caution">
    <text evidence="8">The sequence shown here is derived from an EMBL/GenBank/DDBJ whole genome shotgun (WGS) entry which is preliminary data.</text>
</comment>
<dbReference type="InterPro" id="IPR001900">
    <property type="entry name" value="RNase_II/R"/>
</dbReference>
<evidence type="ECO:0000256" key="3">
    <source>
        <dbReference type="ARBA" id="ARBA00022835"/>
    </source>
</evidence>
<dbReference type="InterPro" id="IPR012340">
    <property type="entry name" value="NA-bd_OB-fold"/>
</dbReference>
<evidence type="ECO:0000256" key="2">
    <source>
        <dbReference type="ARBA" id="ARBA00022552"/>
    </source>
</evidence>
<keyword evidence="8" id="KW-0378">Hydrolase</keyword>
<keyword evidence="8" id="KW-0540">Nuclease</keyword>
<dbReference type="InterPro" id="IPR033770">
    <property type="entry name" value="RRP44_S1"/>
</dbReference>
<keyword evidence="4" id="KW-0539">Nucleus</keyword>
<evidence type="ECO:0000256" key="4">
    <source>
        <dbReference type="ARBA" id="ARBA00023242"/>
    </source>
</evidence>
<dbReference type="PROSITE" id="PS01175">
    <property type="entry name" value="RIBONUCLEASE_II"/>
    <property type="match status" value="1"/>
</dbReference>
<dbReference type="SMART" id="SM00955">
    <property type="entry name" value="RNB"/>
    <property type="match status" value="1"/>
</dbReference>
<keyword evidence="8" id="KW-0269">Exonuclease</keyword>
<dbReference type="GO" id="GO:0004527">
    <property type="term" value="F:exonuclease activity"/>
    <property type="evidence" value="ECO:0007669"/>
    <property type="project" value="UniProtKB-KW"/>
</dbReference>
<evidence type="ECO:0000313" key="8">
    <source>
        <dbReference type="EMBL" id="GKT36085.1"/>
    </source>
</evidence>
<dbReference type="PANTHER" id="PTHR23355:SF35">
    <property type="entry name" value="EXOSOME COMPLEX EXONUCLEASE RRP44"/>
    <property type="match status" value="1"/>
</dbReference>
<dbReference type="Gene3D" id="2.40.50.690">
    <property type="match status" value="1"/>
</dbReference>
<dbReference type="InterPro" id="IPR022966">
    <property type="entry name" value="RNase_II/R_CS"/>
</dbReference>
<dbReference type="Gene3D" id="2.40.50.140">
    <property type="entry name" value="Nucleic acid-binding proteins"/>
    <property type="match status" value="1"/>
</dbReference>
<dbReference type="Pfam" id="PF17215">
    <property type="entry name" value="Rrp44_S1"/>
    <property type="match status" value="1"/>
</dbReference>
<feature type="compositionally biased region" description="Basic residues" evidence="6">
    <location>
        <begin position="284"/>
        <end position="295"/>
    </location>
</feature>
<keyword evidence="3" id="KW-0271">Exosome</keyword>
<name>A0ABQ5KYF4_9EUKA</name>
<dbReference type="Proteomes" id="UP001057375">
    <property type="component" value="Unassembled WGS sequence"/>
</dbReference>
<accession>A0ABQ5KYF4</accession>
<proteinExistence type="inferred from homology"/>
<dbReference type="InterPro" id="IPR050180">
    <property type="entry name" value="RNR_Ribonuclease"/>
</dbReference>
<protein>
    <submittedName>
        <fullName evidence="8">Exosome complex exonuclease RRP44</fullName>
    </submittedName>
</protein>
<reference evidence="8" key="1">
    <citation type="submission" date="2022-03" db="EMBL/GenBank/DDBJ databases">
        <title>Draft genome sequence of Aduncisulcus paluster, a free-living microaerophilic Fornicata.</title>
        <authorList>
            <person name="Yuyama I."/>
            <person name="Kume K."/>
            <person name="Tamura T."/>
            <person name="Inagaki Y."/>
            <person name="Hashimoto T."/>
        </authorList>
    </citation>
    <scope>NUCLEOTIDE SEQUENCE</scope>
    <source>
        <strain evidence="8">NY0171</strain>
    </source>
</reference>
<dbReference type="EMBL" id="BQXS01011139">
    <property type="protein sequence ID" value="GKT36085.1"/>
    <property type="molecule type" value="Genomic_DNA"/>
</dbReference>
<evidence type="ECO:0000256" key="6">
    <source>
        <dbReference type="SAM" id="MobiDB-lite"/>
    </source>
</evidence>
<feature type="domain" description="RNB" evidence="7">
    <location>
        <begin position="626"/>
        <end position="1040"/>
    </location>
</feature>
<comment type="similarity">
    <text evidence="5">Belongs to the RNR ribonuclease family.</text>
</comment>
<organism evidence="8 9">
    <name type="scientific">Aduncisulcus paluster</name>
    <dbReference type="NCBI Taxonomy" id="2918883"/>
    <lineage>
        <taxon>Eukaryota</taxon>
        <taxon>Metamonada</taxon>
        <taxon>Carpediemonas-like organisms</taxon>
        <taxon>Aduncisulcus</taxon>
    </lineage>
</organism>
<dbReference type="Pfam" id="PF17849">
    <property type="entry name" value="OB_Dis3"/>
    <property type="match status" value="1"/>
</dbReference>
<gene>
    <name evidence="8" type="ORF">ADUPG1_009114</name>
</gene>
<keyword evidence="9" id="KW-1185">Reference proteome</keyword>
<dbReference type="Gene3D" id="2.40.50.700">
    <property type="match status" value="1"/>
</dbReference>
<dbReference type="Pfam" id="PF00773">
    <property type="entry name" value="RNB"/>
    <property type="match status" value="1"/>
</dbReference>
<evidence type="ECO:0000256" key="5">
    <source>
        <dbReference type="RuleBase" id="RU003901"/>
    </source>
</evidence>
<dbReference type="Gene3D" id="3.40.50.1010">
    <property type="entry name" value="5'-nuclease"/>
    <property type="match status" value="1"/>
</dbReference>
<evidence type="ECO:0000259" key="7">
    <source>
        <dbReference type="SMART" id="SM00955"/>
    </source>
</evidence>
<dbReference type="SUPFAM" id="SSF50249">
    <property type="entry name" value="Nucleic acid-binding proteins"/>
    <property type="match status" value="2"/>
</dbReference>
<keyword evidence="2" id="KW-0698">rRNA processing</keyword>
<feature type="region of interest" description="Disordered" evidence="6">
    <location>
        <begin position="284"/>
        <end position="303"/>
    </location>
</feature>